<dbReference type="InterPro" id="IPR050123">
    <property type="entry name" value="Prok_molybdopt-oxidoreductase"/>
</dbReference>
<evidence type="ECO:0000256" key="1">
    <source>
        <dbReference type="SAM" id="MobiDB-lite"/>
    </source>
</evidence>
<feature type="compositionally biased region" description="Polar residues" evidence="1">
    <location>
        <begin position="129"/>
        <end position="142"/>
    </location>
</feature>
<organism evidence="2 3">
    <name type="scientific">Palleronia pelagia</name>
    <dbReference type="NCBI Taxonomy" id="387096"/>
    <lineage>
        <taxon>Bacteria</taxon>
        <taxon>Pseudomonadati</taxon>
        <taxon>Pseudomonadota</taxon>
        <taxon>Alphaproteobacteria</taxon>
        <taxon>Rhodobacterales</taxon>
        <taxon>Roseobacteraceae</taxon>
        <taxon>Palleronia</taxon>
    </lineage>
</organism>
<protein>
    <submittedName>
        <fullName evidence="2">Uncharacterized protein</fullName>
    </submittedName>
</protein>
<sequence length="162" mass="17675">MCTSCAWANPAEPRRFEFCEAGARATLWEMDEREAGPDFVAEHTVTELRTWSDHDLESAGRLTHPMRHDPETDRYVAVSGGEAFSAIGQGLKAMHPEEAVFYASGHAGLEASFLYALFARAMGHQNLPQSSNMCHETTSVNLQRPPRPPGAGIGTQSSATRA</sequence>
<keyword evidence="3" id="KW-1185">Reference proteome</keyword>
<evidence type="ECO:0000313" key="2">
    <source>
        <dbReference type="EMBL" id="SEO14001.1"/>
    </source>
</evidence>
<proteinExistence type="predicted"/>
<name>A0A1H8M9F6_9RHOB</name>
<dbReference type="GO" id="GO:0016020">
    <property type="term" value="C:membrane"/>
    <property type="evidence" value="ECO:0007669"/>
    <property type="project" value="TreeGrafter"/>
</dbReference>
<dbReference type="AlphaFoldDB" id="A0A1H8M9F6"/>
<accession>A0A1H8M9F6</accession>
<dbReference type="PANTHER" id="PTHR43105">
    <property type="entry name" value="RESPIRATORY NITRATE REDUCTASE"/>
    <property type="match status" value="1"/>
</dbReference>
<reference evidence="3" key="1">
    <citation type="submission" date="2016-10" db="EMBL/GenBank/DDBJ databases">
        <authorList>
            <person name="Varghese N."/>
            <person name="Submissions S."/>
        </authorList>
    </citation>
    <scope>NUCLEOTIDE SEQUENCE [LARGE SCALE GENOMIC DNA]</scope>
    <source>
        <strain evidence="3">DSM 26893</strain>
    </source>
</reference>
<gene>
    <name evidence="2" type="ORF">SAMN04488011_11431</name>
</gene>
<dbReference type="PANTHER" id="PTHR43105:SF4">
    <property type="entry name" value="PROTEIN YDEP"/>
    <property type="match status" value="1"/>
</dbReference>
<dbReference type="EMBL" id="FOCM01000014">
    <property type="protein sequence ID" value="SEO14001.1"/>
    <property type="molecule type" value="Genomic_DNA"/>
</dbReference>
<feature type="region of interest" description="Disordered" evidence="1">
    <location>
        <begin position="129"/>
        <end position="162"/>
    </location>
</feature>
<dbReference type="SUPFAM" id="SSF53706">
    <property type="entry name" value="Formate dehydrogenase/DMSO reductase, domains 1-3"/>
    <property type="match status" value="1"/>
</dbReference>
<dbReference type="RefSeq" id="WP_330220658.1">
    <property type="nucleotide sequence ID" value="NZ_FOCM01000014.1"/>
</dbReference>
<dbReference type="Proteomes" id="UP000199372">
    <property type="component" value="Unassembled WGS sequence"/>
</dbReference>
<evidence type="ECO:0000313" key="3">
    <source>
        <dbReference type="Proteomes" id="UP000199372"/>
    </source>
</evidence>